<accession>A0A016VM92</accession>
<dbReference type="OrthoDB" id="5873121at2759"/>
<dbReference type="EMBL" id="JARK01001344">
    <property type="protein sequence ID" value="EYC28122.1"/>
    <property type="molecule type" value="Genomic_DNA"/>
</dbReference>
<keyword evidence="2" id="KW-1185">Reference proteome</keyword>
<protein>
    <submittedName>
        <fullName evidence="1">Uncharacterized protein</fullName>
    </submittedName>
</protein>
<name>A0A016VM92_9BILA</name>
<gene>
    <name evidence="1" type="primary">Acey_s0008.g353</name>
    <name evidence="1" type="ORF">Y032_0008g353</name>
</gene>
<dbReference type="Proteomes" id="UP000024635">
    <property type="component" value="Unassembled WGS sequence"/>
</dbReference>
<dbReference type="AlphaFoldDB" id="A0A016VM92"/>
<comment type="caution">
    <text evidence="1">The sequence shown here is derived from an EMBL/GenBank/DDBJ whole genome shotgun (WGS) entry which is preliminary data.</text>
</comment>
<reference evidence="2" key="1">
    <citation type="journal article" date="2015" name="Nat. Genet.">
        <title>The genome and transcriptome of the zoonotic hookworm Ancylostoma ceylanicum identify infection-specific gene families.</title>
        <authorList>
            <person name="Schwarz E.M."/>
            <person name="Hu Y."/>
            <person name="Antoshechkin I."/>
            <person name="Miller M.M."/>
            <person name="Sternberg P.W."/>
            <person name="Aroian R.V."/>
        </authorList>
    </citation>
    <scope>NUCLEOTIDE SEQUENCE</scope>
    <source>
        <strain evidence="2">HY135</strain>
    </source>
</reference>
<sequence length="113" mass="12388">MKYIGGSRAFNFDDEELLSGKGNGLATRIPAEDSEDDDSSIVHCFMKPAVHSHPRGAGDPPDWRILSDAASYFLQVFLQRVCFVARAEQASFVLCVLRKSSLVCSAPGKVLLR</sequence>
<evidence type="ECO:0000313" key="2">
    <source>
        <dbReference type="Proteomes" id="UP000024635"/>
    </source>
</evidence>
<organism evidence="1 2">
    <name type="scientific">Ancylostoma ceylanicum</name>
    <dbReference type="NCBI Taxonomy" id="53326"/>
    <lineage>
        <taxon>Eukaryota</taxon>
        <taxon>Metazoa</taxon>
        <taxon>Ecdysozoa</taxon>
        <taxon>Nematoda</taxon>
        <taxon>Chromadorea</taxon>
        <taxon>Rhabditida</taxon>
        <taxon>Rhabditina</taxon>
        <taxon>Rhabditomorpha</taxon>
        <taxon>Strongyloidea</taxon>
        <taxon>Ancylostomatidae</taxon>
        <taxon>Ancylostomatinae</taxon>
        <taxon>Ancylostoma</taxon>
    </lineage>
</organism>
<proteinExistence type="predicted"/>
<evidence type="ECO:0000313" key="1">
    <source>
        <dbReference type="EMBL" id="EYC28122.1"/>
    </source>
</evidence>